<dbReference type="PROSITE" id="PS51192">
    <property type="entry name" value="HELICASE_ATP_BIND_1"/>
    <property type="match status" value="1"/>
</dbReference>
<comment type="caution">
    <text evidence="3">The sequence shown here is derived from an EMBL/GenBank/DDBJ whole genome shotgun (WGS) entry which is preliminary data.</text>
</comment>
<feature type="non-terminal residue" evidence="3">
    <location>
        <position position="1"/>
    </location>
</feature>
<accession>X1HZW8</accession>
<gene>
    <name evidence="3" type="ORF">S03H2_29738</name>
</gene>
<dbReference type="GO" id="GO:0043138">
    <property type="term" value="F:3'-5' DNA helicase activity"/>
    <property type="evidence" value="ECO:0007669"/>
    <property type="project" value="TreeGrafter"/>
</dbReference>
<evidence type="ECO:0000313" key="3">
    <source>
        <dbReference type="EMBL" id="GAH50863.1"/>
    </source>
</evidence>
<feature type="compositionally biased region" description="Basic and acidic residues" evidence="1">
    <location>
        <begin position="113"/>
        <end position="129"/>
    </location>
</feature>
<dbReference type="GO" id="GO:0005524">
    <property type="term" value="F:ATP binding"/>
    <property type="evidence" value="ECO:0007669"/>
    <property type="project" value="InterPro"/>
</dbReference>
<dbReference type="GO" id="GO:0005634">
    <property type="term" value="C:nucleus"/>
    <property type="evidence" value="ECO:0007669"/>
    <property type="project" value="TreeGrafter"/>
</dbReference>
<protein>
    <recommendedName>
        <fullName evidence="2">Helicase ATP-binding domain-containing protein</fullName>
    </recommendedName>
</protein>
<feature type="region of interest" description="Disordered" evidence="1">
    <location>
        <begin position="106"/>
        <end position="129"/>
    </location>
</feature>
<feature type="domain" description="Helicase ATP-binding" evidence="2">
    <location>
        <begin position="20"/>
        <end position="252"/>
    </location>
</feature>
<proteinExistence type="predicted"/>
<organism evidence="3">
    <name type="scientific">marine sediment metagenome</name>
    <dbReference type="NCBI Taxonomy" id="412755"/>
    <lineage>
        <taxon>unclassified sequences</taxon>
        <taxon>metagenomes</taxon>
        <taxon>ecological metagenomes</taxon>
    </lineage>
</organism>
<dbReference type="GO" id="GO:0036297">
    <property type="term" value="P:interstrand cross-link repair"/>
    <property type="evidence" value="ECO:0007669"/>
    <property type="project" value="TreeGrafter"/>
</dbReference>
<feature type="non-terminal residue" evidence="3">
    <location>
        <position position="295"/>
    </location>
</feature>
<name>X1HZW8_9ZZZZ</name>
<dbReference type="Gene3D" id="3.40.50.300">
    <property type="entry name" value="P-loop containing nucleotide triphosphate hydrolases"/>
    <property type="match status" value="1"/>
</dbReference>
<dbReference type="EMBL" id="BARU01017964">
    <property type="protein sequence ID" value="GAH50863.1"/>
    <property type="molecule type" value="Genomic_DNA"/>
</dbReference>
<dbReference type="SUPFAM" id="SSF52540">
    <property type="entry name" value="P-loop containing nucleoside triphosphate hydrolases"/>
    <property type="match status" value="1"/>
</dbReference>
<dbReference type="InterPro" id="IPR027417">
    <property type="entry name" value="P-loop_NTPase"/>
</dbReference>
<dbReference type="PANTHER" id="PTHR47957:SF3">
    <property type="entry name" value="ATP-DEPENDENT HELICASE HRQ1"/>
    <property type="match status" value="1"/>
</dbReference>
<dbReference type="PANTHER" id="PTHR47957">
    <property type="entry name" value="ATP-DEPENDENT HELICASE HRQ1"/>
    <property type="match status" value="1"/>
</dbReference>
<dbReference type="Pfam" id="PF00270">
    <property type="entry name" value="DEAD"/>
    <property type="match status" value="2"/>
</dbReference>
<dbReference type="InterPro" id="IPR014001">
    <property type="entry name" value="Helicase_ATP-bd"/>
</dbReference>
<dbReference type="SMART" id="SM00487">
    <property type="entry name" value="DEXDc"/>
    <property type="match status" value="1"/>
</dbReference>
<reference evidence="3" key="1">
    <citation type="journal article" date="2014" name="Front. Microbiol.">
        <title>High frequency of phylogenetically diverse reductive dehalogenase-homologous genes in deep subseafloor sedimentary metagenomes.</title>
        <authorList>
            <person name="Kawai M."/>
            <person name="Futagami T."/>
            <person name="Toyoda A."/>
            <person name="Takaki Y."/>
            <person name="Nishi S."/>
            <person name="Hori S."/>
            <person name="Arai W."/>
            <person name="Tsubouchi T."/>
            <person name="Morono Y."/>
            <person name="Uchiyama I."/>
            <person name="Ito T."/>
            <person name="Fujiyama A."/>
            <person name="Inagaki F."/>
            <person name="Takami H."/>
        </authorList>
    </citation>
    <scope>NUCLEOTIDE SEQUENCE</scope>
    <source>
        <strain evidence="3">Expedition CK06-06</strain>
    </source>
</reference>
<dbReference type="GO" id="GO:0006289">
    <property type="term" value="P:nucleotide-excision repair"/>
    <property type="evidence" value="ECO:0007669"/>
    <property type="project" value="TreeGrafter"/>
</dbReference>
<evidence type="ECO:0000256" key="1">
    <source>
        <dbReference type="SAM" id="MobiDB-lite"/>
    </source>
</evidence>
<sequence length="295" mass="34210">EGFLKSLIESPLYLHQEEAIRKVFNDQNIVVATGTGSGKTEAFLYPILLHLYKEYKEGTLGPGVRALILYPMNALANDQRERLRNLCKSLKDECSEFHFTFGQYIGETPENENDSRRHARDQQSEREQKDFCISKNGEIVHGELLFRYEMRENPPNILLTNYSMLEYLLLRPDDSPLFDNDRARWWTYIVLDEAHQYRGSRGTEMAMLLRRLKRRLREGGRLRSFCCIATSATLVGEEKDRASVAKFASELFDETFEKDDIILGNIKPILEFGDIKFSPEDYQNLSTILESDTLD</sequence>
<dbReference type="AlphaFoldDB" id="X1HZW8"/>
<dbReference type="GO" id="GO:0003676">
    <property type="term" value="F:nucleic acid binding"/>
    <property type="evidence" value="ECO:0007669"/>
    <property type="project" value="InterPro"/>
</dbReference>
<dbReference type="InterPro" id="IPR011545">
    <property type="entry name" value="DEAD/DEAH_box_helicase_dom"/>
</dbReference>
<evidence type="ECO:0000259" key="2">
    <source>
        <dbReference type="PROSITE" id="PS51192"/>
    </source>
</evidence>